<protein>
    <recommendedName>
        <fullName evidence="4">Tetratricopeptide repeat-containing protein</fullName>
    </recommendedName>
</protein>
<comment type="caution">
    <text evidence="2">The sequence shown here is derived from an EMBL/GenBank/DDBJ whole genome shotgun (WGS) entry which is preliminary data.</text>
</comment>
<evidence type="ECO:0000256" key="1">
    <source>
        <dbReference type="SAM" id="Phobius"/>
    </source>
</evidence>
<sequence>MKTKLWVGAILALFVLYLFASFSSSVAFLRADEPLAKAIGAAAFVLPVIGVWILVRELLFGTRTQRMARILESEGLLPEDTLPRTPSGRIVKDAADADFERYREEAEADPGSWRGLHRLALAYDAAGDRRRARETMRSAIAAFMDSADSRTRGNA</sequence>
<accession>A0ABV4USB6</accession>
<dbReference type="Proteomes" id="UP001575652">
    <property type="component" value="Unassembled WGS sequence"/>
</dbReference>
<dbReference type="RefSeq" id="WP_373972304.1">
    <property type="nucleotide sequence ID" value="NZ_JBHDLJ010000008.1"/>
</dbReference>
<gene>
    <name evidence="2" type="ORF">ACETWP_11075</name>
</gene>
<dbReference type="EMBL" id="JBHDLJ010000008">
    <property type="protein sequence ID" value="MFB0835132.1"/>
    <property type="molecule type" value="Genomic_DNA"/>
</dbReference>
<organism evidence="2 3">
    <name type="scientific">Arthrobacter halodurans</name>
    <dbReference type="NCBI Taxonomy" id="516699"/>
    <lineage>
        <taxon>Bacteria</taxon>
        <taxon>Bacillati</taxon>
        <taxon>Actinomycetota</taxon>
        <taxon>Actinomycetes</taxon>
        <taxon>Micrococcales</taxon>
        <taxon>Micrococcaceae</taxon>
        <taxon>Arthrobacter</taxon>
    </lineage>
</organism>
<name>A0ABV4USB6_9MICC</name>
<keyword evidence="1" id="KW-0812">Transmembrane</keyword>
<keyword evidence="1" id="KW-0472">Membrane</keyword>
<keyword evidence="1" id="KW-1133">Transmembrane helix</keyword>
<evidence type="ECO:0000313" key="2">
    <source>
        <dbReference type="EMBL" id="MFB0835132.1"/>
    </source>
</evidence>
<keyword evidence="3" id="KW-1185">Reference proteome</keyword>
<reference evidence="2 3" key="1">
    <citation type="submission" date="2024-09" db="EMBL/GenBank/DDBJ databases">
        <authorList>
            <person name="Salinas-Garcia M.A."/>
            <person name="Prieme A."/>
        </authorList>
    </citation>
    <scope>NUCLEOTIDE SEQUENCE [LARGE SCALE GENOMIC DNA]</scope>
    <source>
        <strain evidence="2 3">DSM 21081</strain>
    </source>
</reference>
<feature type="transmembrane region" description="Helical" evidence="1">
    <location>
        <begin position="38"/>
        <end position="59"/>
    </location>
</feature>
<evidence type="ECO:0000313" key="3">
    <source>
        <dbReference type="Proteomes" id="UP001575652"/>
    </source>
</evidence>
<proteinExistence type="predicted"/>
<evidence type="ECO:0008006" key="4">
    <source>
        <dbReference type="Google" id="ProtNLM"/>
    </source>
</evidence>